<dbReference type="Proteomes" id="UP000284006">
    <property type="component" value="Unassembled WGS sequence"/>
</dbReference>
<dbReference type="SUPFAM" id="SSF54593">
    <property type="entry name" value="Glyoxalase/Bleomycin resistance protein/Dihydroxybiphenyl dioxygenase"/>
    <property type="match status" value="1"/>
</dbReference>
<dbReference type="Gene3D" id="3.10.180.10">
    <property type="entry name" value="2,3-Dihydroxybiphenyl 1,2-Dioxygenase, domain 1"/>
    <property type="match status" value="1"/>
</dbReference>
<dbReference type="RefSeq" id="WP_119812416.1">
    <property type="nucleotide sequence ID" value="NZ_QYUP01000149.1"/>
</dbReference>
<dbReference type="AlphaFoldDB" id="A0A418XFX5"/>
<sequence>MLSDKEAIAMIAVKDIGAAAKFYEGTLGLAKIAAEGEEVITFRSGSSKINVYHSEFAGTNKATSVAWDVGNEIGAIAAALKARGVPFEHYDMPGLTIEGDIHSGGDMKVAWFRDPDGNILSIVGT</sequence>
<evidence type="ECO:0000259" key="1">
    <source>
        <dbReference type="PROSITE" id="PS51819"/>
    </source>
</evidence>
<dbReference type="Pfam" id="PF00903">
    <property type="entry name" value="Glyoxalase"/>
    <property type="match status" value="1"/>
</dbReference>
<organism evidence="2 3">
    <name type="scientific">Massilia cavernae</name>
    <dbReference type="NCBI Taxonomy" id="2320864"/>
    <lineage>
        <taxon>Bacteria</taxon>
        <taxon>Pseudomonadati</taxon>
        <taxon>Pseudomonadota</taxon>
        <taxon>Betaproteobacteria</taxon>
        <taxon>Burkholderiales</taxon>
        <taxon>Oxalobacteraceae</taxon>
        <taxon>Telluria group</taxon>
        <taxon>Massilia</taxon>
    </lineage>
</organism>
<evidence type="ECO:0000313" key="3">
    <source>
        <dbReference type="Proteomes" id="UP000284006"/>
    </source>
</evidence>
<keyword evidence="3" id="KW-1185">Reference proteome</keyword>
<dbReference type="PROSITE" id="PS51819">
    <property type="entry name" value="VOC"/>
    <property type="match status" value="1"/>
</dbReference>
<dbReference type="InterPro" id="IPR029068">
    <property type="entry name" value="Glyas_Bleomycin-R_OHBP_Dase"/>
</dbReference>
<dbReference type="InterPro" id="IPR037523">
    <property type="entry name" value="VOC_core"/>
</dbReference>
<dbReference type="EMBL" id="QYUP01000149">
    <property type="protein sequence ID" value="RJG11362.1"/>
    <property type="molecule type" value="Genomic_DNA"/>
</dbReference>
<evidence type="ECO:0000313" key="2">
    <source>
        <dbReference type="EMBL" id="RJG11362.1"/>
    </source>
</evidence>
<protein>
    <submittedName>
        <fullName evidence="2">VOC family protein</fullName>
    </submittedName>
</protein>
<dbReference type="InterPro" id="IPR004360">
    <property type="entry name" value="Glyas_Fos-R_dOase_dom"/>
</dbReference>
<feature type="domain" description="VOC" evidence="1">
    <location>
        <begin position="5"/>
        <end position="125"/>
    </location>
</feature>
<reference evidence="2 3" key="1">
    <citation type="submission" date="2018-09" db="EMBL/GenBank/DDBJ databases">
        <authorList>
            <person name="Zhu H."/>
        </authorList>
    </citation>
    <scope>NUCLEOTIDE SEQUENCE [LARGE SCALE GENOMIC DNA]</scope>
    <source>
        <strain evidence="2 3">K1S02-61</strain>
    </source>
</reference>
<accession>A0A418XFX5</accession>
<proteinExistence type="predicted"/>
<dbReference type="OrthoDB" id="9804907at2"/>
<name>A0A418XFX5_9BURK</name>
<comment type="caution">
    <text evidence="2">The sequence shown here is derived from an EMBL/GenBank/DDBJ whole genome shotgun (WGS) entry which is preliminary data.</text>
</comment>
<gene>
    <name evidence="2" type="ORF">D3872_19705</name>
</gene>